<feature type="domain" description="MacB-like periplasmic core" evidence="8">
    <location>
        <begin position="20"/>
        <end position="250"/>
    </location>
</feature>
<dbReference type="GO" id="GO:0005886">
    <property type="term" value="C:plasma membrane"/>
    <property type="evidence" value="ECO:0007669"/>
    <property type="project" value="UniProtKB-SubCell"/>
</dbReference>
<evidence type="ECO:0000313" key="9">
    <source>
        <dbReference type="EMBL" id="BDW92334.1"/>
    </source>
</evidence>
<dbReference type="PANTHER" id="PTHR30572">
    <property type="entry name" value="MEMBRANE COMPONENT OF TRANSPORTER-RELATED"/>
    <property type="match status" value="1"/>
</dbReference>
<feature type="domain" description="ABC3 transporter permease C-terminal" evidence="7">
    <location>
        <begin position="305"/>
        <end position="418"/>
    </location>
</feature>
<feature type="transmembrane region" description="Helical" evidence="6">
    <location>
        <begin position="745"/>
        <end position="764"/>
    </location>
</feature>
<feature type="transmembrane region" description="Helical" evidence="6">
    <location>
        <begin position="779"/>
        <end position="799"/>
    </location>
</feature>
<name>A0AA48H8J5_9FLAO</name>
<feature type="domain" description="ABC3 transporter permease C-terminal" evidence="7">
    <location>
        <begin position="699"/>
        <end position="809"/>
    </location>
</feature>
<evidence type="ECO:0000256" key="5">
    <source>
        <dbReference type="ARBA" id="ARBA00023136"/>
    </source>
</evidence>
<evidence type="ECO:0000259" key="8">
    <source>
        <dbReference type="Pfam" id="PF12704"/>
    </source>
</evidence>
<gene>
    <name evidence="9" type="ORF">MACH07_11660</name>
</gene>
<dbReference type="GO" id="GO:0022857">
    <property type="term" value="F:transmembrane transporter activity"/>
    <property type="evidence" value="ECO:0007669"/>
    <property type="project" value="TreeGrafter"/>
</dbReference>
<comment type="subcellular location">
    <subcellularLocation>
        <location evidence="1">Cell membrane</location>
        <topology evidence="1">Multi-pass membrane protein</topology>
    </subcellularLocation>
</comment>
<keyword evidence="2" id="KW-1003">Cell membrane</keyword>
<keyword evidence="10" id="KW-1185">Reference proteome</keyword>
<keyword evidence="3 6" id="KW-0812">Transmembrane</keyword>
<dbReference type="AlphaFoldDB" id="A0AA48H8J5"/>
<dbReference type="Pfam" id="PF02687">
    <property type="entry name" value="FtsX"/>
    <property type="match status" value="2"/>
</dbReference>
<dbReference type="RefSeq" id="WP_338197413.1">
    <property type="nucleotide sequence ID" value="NZ_AP027268.1"/>
</dbReference>
<dbReference type="InterPro" id="IPR003838">
    <property type="entry name" value="ABC3_permease_C"/>
</dbReference>
<dbReference type="InterPro" id="IPR050250">
    <property type="entry name" value="Macrolide_Exporter_MacB"/>
</dbReference>
<accession>A0AA48H8J5</accession>
<feature type="transmembrane region" description="Helical" evidence="6">
    <location>
        <begin position="299"/>
        <end position="319"/>
    </location>
</feature>
<evidence type="ECO:0000256" key="1">
    <source>
        <dbReference type="ARBA" id="ARBA00004651"/>
    </source>
</evidence>
<keyword evidence="4 6" id="KW-1133">Transmembrane helix</keyword>
<evidence type="ECO:0000256" key="2">
    <source>
        <dbReference type="ARBA" id="ARBA00022475"/>
    </source>
</evidence>
<dbReference type="EMBL" id="AP027268">
    <property type="protein sequence ID" value="BDW92334.1"/>
    <property type="molecule type" value="Genomic_DNA"/>
</dbReference>
<feature type="transmembrane region" description="Helical" evidence="6">
    <location>
        <begin position="693"/>
        <end position="715"/>
    </location>
</feature>
<dbReference type="Pfam" id="PF12704">
    <property type="entry name" value="MacB_PCD"/>
    <property type="match status" value="1"/>
</dbReference>
<protein>
    <submittedName>
        <fullName evidence="9">ABC transporter permease</fullName>
    </submittedName>
</protein>
<feature type="transmembrane region" description="Helical" evidence="6">
    <location>
        <begin position="350"/>
        <end position="372"/>
    </location>
</feature>
<feature type="transmembrane region" description="Helical" evidence="6">
    <location>
        <begin position="21"/>
        <end position="43"/>
    </location>
</feature>
<feature type="transmembrane region" description="Helical" evidence="6">
    <location>
        <begin position="441"/>
        <end position="462"/>
    </location>
</feature>
<proteinExistence type="predicted"/>
<feature type="transmembrane region" description="Helical" evidence="6">
    <location>
        <begin position="392"/>
        <end position="420"/>
    </location>
</feature>
<evidence type="ECO:0000256" key="3">
    <source>
        <dbReference type="ARBA" id="ARBA00022692"/>
    </source>
</evidence>
<dbReference type="PANTHER" id="PTHR30572:SF18">
    <property type="entry name" value="ABC-TYPE MACROLIDE FAMILY EXPORT SYSTEM PERMEASE COMPONENT 2"/>
    <property type="match status" value="1"/>
</dbReference>
<dbReference type="Proteomes" id="UP001330184">
    <property type="component" value="Chromosome"/>
</dbReference>
<evidence type="ECO:0000313" key="10">
    <source>
        <dbReference type="Proteomes" id="UP001330184"/>
    </source>
</evidence>
<organism evidence="9 10">
    <name type="scientific">Flagellimonas marinaquae</name>
    <dbReference type="NCBI Taxonomy" id="254955"/>
    <lineage>
        <taxon>Bacteria</taxon>
        <taxon>Pseudomonadati</taxon>
        <taxon>Bacteroidota</taxon>
        <taxon>Flavobacteriia</taxon>
        <taxon>Flavobacteriales</taxon>
        <taxon>Flavobacteriaceae</taxon>
        <taxon>Flagellimonas</taxon>
    </lineage>
</organism>
<keyword evidence="5 6" id="KW-0472">Membrane</keyword>
<evidence type="ECO:0000256" key="6">
    <source>
        <dbReference type="SAM" id="Phobius"/>
    </source>
</evidence>
<reference evidence="9 10" key="1">
    <citation type="submission" date="2023-01" db="EMBL/GenBank/DDBJ databases">
        <title>Complete genome sequence of Muricauda aquimarina strain IFOP_LL357.</title>
        <authorList>
            <person name="Gajardo G."/>
            <person name="Ueki S."/>
            <person name="Maruyama F."/>
        </authorList>
    </citation>
    <scope>NUCLEOTIDE SEQUENCE [LARGE SCALE GENOMIC DNA]</scope>
    <source>
        <strain evidence="9 10">IFOP_LL357</strain>
    </source>
</reference>
<evidence type="ECO:0000259" key="7">
    <source>
        <dbReference type="Pfam" id="PF02687"/>
    </source>
</evidence>
<evidence type="ECO:0000256" key="4">
    <source>
        <dbReference type="ARBA" id="ARBA00022989"/>
    </source>
</evidence>
<dbReference type="InterPro" id="IPR025857">
    <property type="entry name" value="MacB_PCD"/>
</dbReference>
<sequence>MIVNYLKIALRSILKNKLFSLINVLGLSIGVCATMVIGSIVHYDFTFDTFHKDKDRIYRLTTEWESHGNTFSNRGVALPLARTFQEGTTGVELATHFRNTSFSKVENKNLDLTFKNIQNSILADNTYFQLFTYDWIAGDKESALAEAAQVVLTRKTAEKYFPHTEVGTVVGKTLMYNDSIPVKVTGVVANFTQNSDLRFSEFMSMASAKMFGLPDIETNNEWNSTSSGNQLFFKIKDEASIVAIRSRLDALAKEHKNKAPWAENETRTFLMQPLSEIHFGGEYAEYPFNNSEHVASIKVLKSLGFVALFLLLLGCANFINLNSAQALTRAKEIGIRKTLGSSKKQVIRQFLFESFILTSIAAALSLVLAPFLLRQFSDFLPGDISLSVLYSFVGILGIIGLVVLVAILSGFYPAFVLSGFRPASVLKGQFSKGDQGVRLRKTLTVFQFVVAQVFIIGTLLVAKQLHYVMNTDMGIKTDAVAFVTVPRNDRSAIKKERFFSQVKEIKQLFSVSLGGDPPASNSYTSTVLDYFKDDHEKHQSTQILWGDANYLDTYNIPIISGRDRLNDSIQEYVVNEAFAKEMGFENPEDVVGEFLKLDTTNIQIVGLMQDFNQRSLKSGINPMAMTGDWGGDNYSPFHSVHFDLGPDPEQWDVAIKQIEEAWSTVYPEEEMRLQFMDEIVKNFYRTERSTVQLLKWATGLAILISCMGLLGLVVYTTERRVKEIGVRKVLGANVAQLNLLLCKEFLILVGIAFAISVPISWYLIQEWIQDFAYKTNMSWWVFMSGGLGMVLVAIAVISARTYKTAKINPVDSLRNE</sequence>